<name>D8R351_SELML</name>
<feature type="non-terminal residue" evidence="2">
    <location>
        <position position="1"/>
    </location>
</feature>
<dbReference type="PANTHER" id="PTHR46284:SF5">
    <property type="entry name" value="PROTEIN KINESIN LIGHT CHAIN-RELATED 3"/>
    <property type="match status" value="1"/>
</dbReference>
<dbReference type="InterPro" id="IPR011990">
    <property type="entry name" value="TPR-like_helical_dom_sf"/>
</dbReference>
<evidence type="ECO:0000313" key="1">
    <source>
        <dbReference type="EMBL" id="EFJ05736.1"/>
    </source>
</evidence>
<dbReference type="Gramene" id="EFJ05736">
    <property type="protein sequence ID" value="EFJ05736"/>
    <property type="gene ID" value="SELMODRAFT_5974"/>
</dbReference>
<gene>
    <name evidence="2" type="ORF">SELMODRAFT_27304</name>
    <name evidence="1" type="ORF">SELMODRAFT_5974</name>
</gene>
<organism evidence="3">
    <name type="scientific">Selaginella moellendorffii</name>
    <name type="common">Spikemoss</name>
    <dbReference type="NCBI Taxonomy" id="88036"/>
    <lineage>
        <taxon>Eukaryota</taxon>
        <taxon>Viridiplantae</taxon>
        <taxon>Streptophyta</taxon>
        <taxon>Embryophyta</taxon>
        <taxon>Tracheophyta</taxon>
        <taxon>Lycopodiopsida</taxon>
        <taxon>Selaginellales</taxon>
        <taxon>Selaginellaceae</taxon>
        <taxon>Selaginella</taxon>
    </lineage>
</organism>
<dbReference type="Pfam" id="PF13424">
    <property type="entry name" value="TPR_12"/>
    <property type="match status" value="1"/>
</dbReference>
<dbReference type="InterPro" id="IPR019734">
    <property type="entry name" value="TPR_rpt"/>
</dbReference>
<dbReference type="Gramene" id="EFJ33220">
    <property type="protein sequence ID" value="EFJ33220"/>
    <property type="gene ID" value="SELMODRAFT_27304"/>
</dbReference>
<reference evidence="2 3" key="1">
    <citation type="journal article" date="2011" name="Science">
        <title>The Selaginella genome identifies genetic changes associated with the evolution of vascular plants.</title>
        <authorList>
            <person name="Banks J.A."/>
            <person name="Nishiyama T."/>
            <person name="Hasebe M."/>
            <person name="Bowman J.L."/>
            <person name="Gribskov M."/>
            <person name="dePamphilis C."/>
            <person name="Albert V.A."/>
            <person name="Aono N."/>
            <person name="Aoyama T."/>
            <person name="Ambrose B.A."/>
            <person name="Ashton N.W."/>
            <person name="Axtell M.J."/>
            <person name="Barker E."/>
            <person name="Barker M.S."/>
            <person name="Bennetzen J.L."/>
            <person name="Bonawitz N.D."/>
            <person name="Chapple C."/>
            <person name="Cheng C."/>
            <person name="Correa L.G."/>
            <person name="Dacre M."/>
            <person name="DeBarry J."/>
            <person name="Dreyer I."/>
            <person name="Elias M."/>
            <person name="Engstrom E.M."/>
            <person name="Estelle M."/>
            <person name="Feng L."/>
            <person name="Finet C."/>
            <person name="Floyd S.K."/>
            <person name="Frommer W.B."/>
            <person name="Fujita T."/>
            <person name="Gramzow L."/>
            <person name="Gutensohn M."/>
            <person name="Harholt J."/>
            <person name="Hattori M."/>
            <person name="Heyl A."/>
            <person name="Hirai T."/>
            <person name="Hiwatashi Y."/>
            <person name="Ishikawa M."/>
            <person name="Iwata M."/>
            <person name="Karol K.G."/>
            <person name="Koehler B."/>
            <person name="Kolukisaoglu U."/>
            <person name="Kubo M."/>
            <person name="Kurata T."/>
            <person name="Lalonde S."/>
            <person name="Li K."/>
            <person name="Li Y."/>
            <person name="Litt A."/>
            <person name="Lyons E."/>
            <person name="Manning G."/>
            <person name="Maruyama T."/>
            <person name="Michael T.P."/>
            <person name="Mikami K."/>
            <person name="Miyazaki S."/>
            <person name="Morinaga S."/>
            <person name="Murata T."/>
            <person name="Mueller-Roeber B."/>
            <person name="Nelson D.R."/>
            <person name="Obara M."/>
            <person name="Oguri Y."/>
            <person name="Olmstead R.G."/>
            <person name="Onodera N."/>
            <person name="Petersen B.L."/>
            <person name="Pils B."/>
            <person name="Prigge M."/>
            <person name="Rensing S.A."/>
            <person name="Riano-Pachon D.M."/>
            <person name="Roberts A.W."/>
            <person name="Sato Y."/>
            <person name="Scheller H.V."/>
            <person name="Schulz B."/>
            <person name="Schulz C."/>
            <person name="Shakirov E.V."/>
            <person name="Shibagaki N."/>
            <person name="Shinohara N."/>
            <person name="Shippen D.E."/>
            <person name="Soerensen I."/>
            <person name="Sotooka R."/>
            <person name="Sugimoto N."/>
            <person name="Sugita M."/>
            <person name="Sumikawa N."/>
            <person name="Tanurdzic M."/>
            <person name="Theissen G."/>
            <person name="Ulvskov P."/>
            <person name="Wakazuki S."/>
            <person name="Weng J.K."/>
            <person name="Willats W.W."/>
            <person name="Wipf D."/>
            <person name="Wolf P.G."/>
            <person name="Yang L."/>
            <person name="Zimmer A.D."/>
            <person name="Zhu Q."/>
            <person name="Mitros T."/>
            <person name="Hellsten U."/>
            <person name="Loque D."/>
            <person name="Otillar R."/>
            <person name="Salamov A."/>
            <person name="Schmutz J."/>
            <person name="Shapiro H."/>
            <person name="Lindquist E."/>
            <person name="Lucas S."/>
            <person name="Rokhsar D."/>
            <person name="Grigoriev I.V."/>
        </authorList>
    </citation>
    <scope>NUCLEOTIDE SEQUENCE [LARGE SCALE GENOMIC DNA]</scope>
</reference>
<dbReference type="EMBL" id="GL377715">
    <property type="protein sequence ID" value="EFJ05736.1"/>
    <property type="molecule type" value="Genomic_DNA"/>
</dbReference>
<dbReference type="Proteomes" id="UP000001514">
    <property type="component" value="Unassembled WGS sequence"/>
</dbReference>
<keyword evidence="3" id="KW-1185">Reference proteome</keyword>
<dbReference type="KEGG" id="smo:SELMODRAFT_27304"/>
<proteinExistence type="predicted"/>
<dbReference type="eggNOG" id="KOG1840">
    <property type="taxonomic scope" value="Eukaryota"/>
</dbReference>
<dbReference type="SUPFAM" id="SSF48452">
    <property type="entry name" value="TPR-like"/>
    <property type="match status" value="1"/>
</dbReference>
<evidence type="ECO:0000313" key="2">
    <source>
        <dbReference type="EMBL" id="EFJ33220.1"/>
    </source>
</evidence>
<dbReference type="Gene3D" id="1.25.40.10">
    <property type="entry name" value="Tetratricopeptide repeat domain"/>
    <property type="match status" value="1"/>
</dbReference>
<feature type="non-terminal residue" evidence="2">
    <location>
        <position position="154"/>
    </location>
</feature>
<evidence type="ECO:0000313" key="3">
    <source>
        <dbReference type="Proteomes" id="UP000001514"/>
    </source>
</evidence>
<protein>
    <recommendedName>
        <fullName evidence="4">MalT-like TPR region domain-containing protein</fullName>
    </recommendedName>
</protein>
<dbReference type="SMART" id="SM00028">
    <property type="entry name" value="TPR"/>
    <property type="match status" value="3"/>
</dbReference>
<sequence length="154" mass="16641">EEFSDRNLMALIASARGDHKSALRDLQRAASIIDPSQSRLDWASIQACIGDTLASLGRFKDADIAYHTALEIFTRIEGEGHAAVGSVYLSLADLRLKLGNVGAARIFCERASRIYDRTSEPADALVSGLVEAAGIYESLGEIDHAVALLQRALR</sequence>
<dbReference type="STRING" id="88036.D8R351"/>
<accession>D8R351</accession>
<dbReference type="EMBL" id="GL377571">
    <property type="protein sequence ID" value="EFJ33220.1"/>
    <property type="molecule type" value="Genomic_DNA"/>
</dbReference>
<evidence type="ECO:0008006" key="4">
    <source>
        <dbReference type="Google" id="ProtNLM"/>
    </source>
</evidence>
<dbReference type="OMA" id="IFCERAS"/>
<dbReference type="AlphaFoldDB" id="D8R351"/>
<dbReference type="KEGG" id="smo:SELMODRAFT_5974"/>
<dbReference type="PANTHER" id="PTHR46284">
    <property type="entry name" value="PROTEIN KINESIN LIGHT CHAIN-RELATED 3"/>
    <property type="match status" value="1"/>
</dbReference>
<dbReference type="HOGENOM" id="CLU_1708893_0_0_1"/>
<dbReference type="InParanoid" id="D8R351"/>